<dbReference type="NCBIfam" id="TIGR00064">
    <property type="entry name" value="ftsY"/>
    <property type="match status" value="1"/>
</dbReference>
<keyword evidence="2 9" id="KW-0963">Cytoplasm</keyword>
<comment type="function">
    <text evidence="9">Involved in targeting and insertion of nascent membrane proteins into the cytoplasmic membrane. Acts as a receptor for the complex formed by the signal recognition particle (SRP) and the ribosome-nascent chain (RNC).</text>
</comment>
<keyword evidence="3 9" id="KW-0547">Nucleotide-binding</keyword>
<dbReference type="EC" id="3.6.5.4" evidence="9"/>
<dbReference type="RefSeq" id="WP_349053549.1">
    <property type="nucleotide sequence ID" value="NZ_JBBNPS010000004.1"/>
</dbReference>
<feature type="compositionally biased region" description="Acidic residues" evidence="11">
    <location>
        <begin position="157"/>
        <end position="180"/>
    </location>
</feature>
<dbReference type="SUPFAM" id="SSF47364">
    <property type="entry name" value="Domain of the SRP/SRP receptor G-proteins"/>
    <property type="match status" value="1"/>
</dbReference>
<protein>
    <recommendedName>
        <fullName evidence="9">Signal recognition particle receptor FtsY</fullName>
        <shortName evidence="9">SRP receptor</shortName>
        <ecNumber evidence="9">3.6.5.4</ecNumber>
    </recommendedName>
</protein>
<dbReference type="SMART" id="SM00962">
    <property type="entry name" value="SRP54"/>
    <property type="match status" value="1"/>
</dbReference>
<evidence type="ECO:0000256" key="7">
    <source>
        <dbReference type="ARBA" id="ARBA00023170"/>
    </source>
</evidence>
<feature type="compositionally biased region" description="Basic and acidic residues" evidence="11">
    <location>
        <begin position="82"/>
        <end position="95"/>
    </location>
</feature>
<evidence type="ECO:0000259" key="12">
    <source>
        <dbReference type="PROSITE" id="PS00300"/>
    </source>
</evidence>
<evidence type="ECO:0000256" key="1">
    <source>
        <dbReference type="ARBA" id="ARBA00022475"/>
    </source>
</evidence>
<comment type="subcellular location">
    <subcellularLocation>
        <location evidence="9">Cell membrane</location>
        <topology evidence="9">Peripheral membrane protein</topology>
        <orientation evidence="9">Cytoplasmic side</orientation>
    </subcellularLocation>
    <subcellularLocation>
        <location evidence="9">Cytoplasm</location>
    </subcellularLocation>
</comment>
<dbReference type="SMART" id="SM00382">
    <property type="entry name" value="AAA"/>
    <property type="match status" value="1"/>
</dbReference>
<dbReference type="Pfam" id="PF02881">
    <property type="entry name" value="SRP54_N"/>
    <property type="match status" value="1"/>
</dbReference>
<dbReference type="Proteomes" id="UP001481872">
    <property type="component" value="Unassembled WGS sequence"/>
</dbReference>
<reference evidence="13 14" key="1">
    <citation type="submission" date="2024-04" db="EMBL/GenBank/DDBJ databases">
        <title>Human intestinal bacterial collection.</title>
        <authorList>
            <person name="Pauvert C."/>
            <person name="Hitch T.C.A."/>
            <person name="Clavel T."/>
        </authorList>
    </citation>
    <scope>NUCLEOTIDE SEQUENCE [LARGE SCALE GENOMIC DNA]</scope>
    <source>
        <strain evidence="13 14">CLA-SR-H026</strain>
    </source>
</reference>
<feature type="compositionally biased region" description="Basic and acidic residues" evidence="11">
    <location>
        <begin position="1"/>
        <end position="74"/>
    </location>
</feature>
<keyword evidence="6 9" id="KW-0472">Membrane</keyword>
<dbReference type="InterPro" id="IPR000897">
    <property type="entry name" value="SRP54_GTPase_dom"/>
</dbReference>
<dbReference type="InterPro" id="IPR027417">
    <property type="entry name" value="P-loop_NTPase"/>
</dbReference>
<keyword evidence="4 9" id="KW-0378">Hydrolase</keyword>
<evidence type="ECO:0000256" key="6">
    <source>
        <dbReference type="ARBA" id="ARBA00023136"/>
    </source>
</evidence>
<evidence type="ECO:0000256" key="10">
    <source>
        <dbReference type="SAM" id="Coils"/>
    </source>
</evidence>
<evidence type="ECO:0000256" key="2">
    <source>
        <dbReference type="ARBA" id="ARBA00022490"/>
    </source>
</evidence>
<comment type="subunit">
    <text evidence="9">Part of the signal recognition particle protein translocation system, which is composed of SRP and FtsY.</text>
</comment>
<feature type="binding site" evidence="9">
    <location>
        <begin position="452"/>
        <end position="455"/>
    </location>
    <ligand>
        <name>GTP</name>
        <dbReference type="ChEBI" id="CHEBI:37565"/>
    </ligand>
</feature>
<proteinExistence type="inferred from homology"/>
<dbReference type="PROSITE" id="PS00300">
    <property type="entry name" value="SRP54"/>
    <property type="match status" value="1"/>
</dbReference>
<gene>
    <name evidence="9 13" type="primary">ftsY</name>
    <name evidence="13" type="ORF">AAA081_02390</name>
</gene>
<evidence type="ECO:0000256" key="8">
    <source>
        <dbReference type="ARBA" id="ARBA00048027"/>
    </source>
</evidence>
<dbReference type="PANTHER" id="PTHR43134:SF1">
    <property type="entry name" value="SIGNAL RECOGNITION PARTICLE RECEPTOR SUBUNIT ALPHA"/>
    <property type="match status" value="1"/>
</dbReference>
<dbReference type="SUPFAM" id="SSF52540">
    <property type="entry name" value="P-loop containing nucleoside triphosphate hydrolases"/>
    <property type="match status" value="1"/>
</dbReference>
<evidence type="ECO:0000256" key="5">
    <source>
        <dbReference type="ARBA" id="ARBA00023134"/>
    </source>
</evidence>
<dbReference type="HAMAP" id="MF_00920">
    <property type="entry name" value="FtsY"/>
    <property type="match status" value="1"/>
</dbReference>
<accession>A0ABV1J5F6</accession>
<dbReference type="Gene3D" id="3.40.50.300">
    <property type="entry name" value="P-loop containing nucleotide triphosphate hydrolases"/>
    <property type="match status" value="1"/>
</dbReference>
<sequence>MLEWIKRKIGKKDVNGEKEEKQDIDKAATEKAEEASEDIADRAEEAPADEKEERKETADPVKHKAYDFSKPEEREASEEEAEKAKADVEPEKDATEELPEEEESAEEQAEDELIEETTIPSEESEIVPADADQPAVESEAKIEEDTISASEAPGEKEVEEEEAAEEVASESEVTGEEAPAEEDKPKEDASDEVEEKVGWFKRLKQGLEKTRDDMNYKINDILGNYVKIDDEMMEDLEDLLISSDMGMETTMTLIDRLKETIREKQIQDPKEVKGLLAEEIRAILEGDPERNRLHVEPSPAIILIVGVNGVGKTTTIGKLAYRFKREGKSVLIAAADTFRAAAIEQIETWGERSGTPVISHKEGADPAAVVYDAIQAQKSRNIDVLICDTAGRLHNKKNLMNELEKIHRIIEKEAPDAQKESLLVLDATTGQNAILQAKTFDEVTDLSGLILTKLDGTAKGGVVLPLVQELDIPIKLIGVGEGMLDLQDFSGKDFANALISAE</sequence>
<dbReference type="InterPro" id="IPR004390">
    <property type="entry name" value="SR_rcpt_FtsY"/>
</dbReference>
<feature type="region of interest" description="Disordered" evidence="11">
    <location>
        <begin position="1"/>
        <end position="193"/>
    </location>
</feature>
<dbReference type="SMART" id="SM00963">
    <property type="entry name" value="SRP54_N"/>
    <property type="match status" value="1"/>
</dbReference>
<evidence type="ECO:0000256" key="11">
    <source>
        <dbReference type="SAM" id="MobiDB-lite"/>
    </source>
</evidence>
<dbReference type="CDD" id="cd17874">
    <property type="entry name" value="FtsY"/>
    <property type="match status" value="1"/>
</dbReference>
<evidence type="ECO:0000313" key="14">
    <source>
        <dbReference type="Proteomes" id="UP001481872"/>
    </source>
</evidence>
<evidence type="ECO:0000256" key="4">
    <source>
        <dbReference type="ARBA" id="ARBA00022801"/>
    </source>
</evidence>
<comment type="caution">
    <text evidence="13">The sequence shown here is derived from an EMBL/GenBank/DDBJ whole genome shotgun (WGS) entry which is preliminary data.</text>
</comment>
<dbReference type="Pfam" id="PF00448">
    <property type="entry name" value="SRP54"/>
    <property type="match status" value="1"/>
</dbReference>
<evidence type="ECO:0000313" key="13">
    <source>
        <dbReference type="EMBL" id="MEQ3353153.1"/>
    </source>
</evidence>
<comment type="catalytic activity">
    <reaction evidence="8 9">
        <text>GTP + H2O = GDP + phosphate + H(+)</text>
        <dbReference type="Rhea" id="RHEA:19669"/>
        <dbReference type="ChEBI" id="CHEBI:15377"/>
        <dbReference type="ChEBI" id="CHEBI:15378"/>
        <dbReference type="ChEBI" id="CHEBI:37565"/>
        <dbReference type="ChEBI" id="CHEBI:43474"/>
        <dbReference type="ChEBI" id="CHEBI:58189"/>
        <dbReference type="EC" id="3.6.5.4"/>
    </reaction>
</comment>
<keyword evidence="10" id="KW-0175">Coiled coil</keyword>
<keyword evidence="5 9" id="KW-0342">GTP-binding</keyword>
<feature type="coiled-coil region" evidence="10">
    <location>
        <begin position="393"/>
        <end position="420"/>
    </location>
</feature>
<evidence type="ECO:0000256" key="3">
    <source>
        <dbReference type="ARBA" id="ARBA00022741"/>
    </source>
</evidence>
<dbReference type="Gene3D" id="1.20.120.140">
    <property type="entry name" value="Signal recognition particle SRP54, nucleotide-binding domain"/>
    <property type="match status" value="1"/>
</dbReference>
<organism evidence="13 14">
    <name type="scientific">Aedoeadaptatus acetigenes</name>
    <dbReference type="NCBI Taxonomy" id="2981723"/>
    <lineage>
        <taxon>Bacteria</taxon>
        <taxon>Bacillati</taxon>
        <taxon>Bacillota</taxon>
        <taxon>Tissierellia</taxon>
        <taxon>Tissierellales</taxon>
        <taxon>Peptoniphilaceae</taxon>
        <taxon>Aedoeadaptatus</taxon>
    </lineage>
</organism>
<evidence type="ECO:0000256" key="9">
    <source>
        <dbReference type="HAMAP-Rule" id="MF_00920"/>
    </source>
</evidence>
<keyword evidence="1 9" id="KW-1003">Cell membrane</keyword>
<dbReference type="PANTHER" id="PTHR43134">
    <property type="entry name" value="SIGNAL RECOGNITION PARTICLE RECEPTOR SUBUNIT ALPHA"/>
    <property type="match status" value="1"/>
</dbReference>
<name>A0ABV1J5F6_9FIRM</name>
<feature type="binding site" evidence="9">
    <location>
        <begin position="388"/>
        <end position="392"/>
    </location>
    <ligand>
        <name>GTP</name>
        <dbReference type="ChEBI" id="CHEBI:37565"/>
    </ligand>
</feature>
<feature type="domain" description="SRP54-type proteins GTP-binding" evidence="12">
    <location>
        <begin position="473"/>
        <end position="486"/>
    </location>
</feature>
<dbReference type="InterPro" id="IPR003593">
    <property type="entry name" value="AAA+_ATPase"/>
</dbReference>
<feature type="binding site" evidence="9">
    <location>
        <begin position="306"/>
        <end position="313"/>
    </location>
    <ligand>
        <name>GTP</name>
        <dbReference type="ChEBI" id="CHEBI:37565"/>
    </ligand>
</feature>
<feature type="compositionally biased region" description="Acidic residues" evidence="11">
    <location>
        <begin position="96"/>
        <end position="115"/>
    </location>
</feature>
<keyword evidence="7 9" id="KW-0675">Receptor</keyword>
<comment type="similarity">
    <text evidence="9">Belongs to the GTP-binding SRP family. FtsY subfamily.</text>
</comment>
<dbReference type="InterPro" id="IPR042101">
    <property type="entry name" value="SRP54_N_sf"/>
</dbReference>
<dbReference type="InterPro" id="IPR036225">
    <property type="entry name" value="SRP/SRP_N"/>
</dbReference>
<dbReference type="InterPro" id="IPR013822">
    <property type="entry name" value="Signal_recog_particl_SRP54_hlx"/>
</dbReference>
<keyword evidence="14" id="KW-1185">Reference proteome</keyword>
<dbReference type="EMBL" id="JBBNPS010000004">
    <property type="protein sequence ID" value="MEQ3353153.1"/>
    <property type="molecule type" value="Genomic_DNA"/>
</dbReference>